<dbReference type="PANTHER" id="PTHR23422:SF9">
    <property type="entry name" value="ZN-DEPENDENT HYDROLASE"/>
    <property type="match status" value="1"/>
</dbReference>
<protein>
    <submittedName>
        <fullName evidence="3">Zn-dependent hydrolase</fullName>
    </submittedName>
</protein>
<dbReference type="RefSeq" id="WP_107013618.1">
    <property type="nucleotide sequence ID" value="NZ_CP028136.1"/>
</dbReference>
<sequence length="556" mass="63200">MNKYFFSSLLLASILLTGCKNESRENDETIEKQDSTMVASGIDIQKKVNQYAEVKLTSDVSKLTENQKKIIPLLIEAAKITDSLFWYQSFGGRDTLMPKLDETAAKYVQINYGPWDRLNNLEPFIKGYGEKPEGANFYPVDMTKEEFKSADVSDKDSQYTFIRRDENGNLKGIWYHEMFPEKVKKAADLLKQAAELAEDPGFKKYLKLRAEALLTDEYYQSDVAWMQMKNNSLDMVTGPIESYEDRLFGTKTSYESYVLIKDKEWSEKLAKYIAFLPMLQKELPVKAKYKTEKPGTESDLNAYDVVYYAGDSNAGSKTIAINLPNDERVQGKYGSRRLQLKNAMRAKYDKILVPIANELIAEDQQKNITFDAFFANTMFHEVAHGLGIKNTINKKGTVREALKENYSALEEGKADVLGIYMITKLHEKGELKDADLKDYYVTFLASIFRSVRFGASEAHGKANIVRFNYFKDKGAFTLNENGRYSVNMEKFKDAINALSNDILVLQGEGDYEGTGKLFEEKGKIDEQLKAALQQLQDKNIPVDVVFDQGVNVLGLE</sequence>
<dbReference type="GO" id="GO:0046872">
    <property type="term" value="F:metal ion binding"/>
    <property type="evidence" value="ECO:0007669"/>
    <property type="project" value="UniProtKB-KW"/>
</dbReference>
<evidence type="ECO:0000256" key="1">
    <source>
        <dbReference type="ARBA" id="ARBA00022723"/>
    </source>
</evidence>
<dbReference type="OrthoDB" id="9812747at2"/>
<keyword evidence="4" id="KW-1185">Reference proteome</keyword>
<dbReference type="EMBL" id="CP028136">
    <property type="protein sequence ID" value="AVR46847.1"/>
    <property type="molecule type" value="Genomic_DNA"/>
</dbReference>
<dbReference type="AlphaFoldDB" id="A0A2R3Z9B6"/>
<proteinExistence type="predicted"/>
<dbReference type="GO" id="GO:0005737">
    <property type="term" value="C:cytoplasm"/>
    <property type="evidence" value="ECO:0007669"/>
    <property type="project" value="TreeGrafter"/>
</dbReference>
<dbReference type="Pfam" id="PF03571">
    <property type="entry name" value="Peptidase_M49"/>
    <property type="match status" value="1"/>
</dbReference>
<accession>A0A2R3Z9B6</accession>
<keyword evidence="1" id="KW-0479">Metal-binding</keyword>
<dbReference type="PROSITE" id="PS51257">
    <property type="entry name" value="PROKAR_LIPOPROTEIN"/>
    <property type="match status" value="1"/>
</dbReference>
<dbReference type="KEGG" id="grs:C7S20_17150"/>
<reference evidence="4" key="1">
    <citation type="submission" date="2018-03" db="EMBL/GenBank/DDBJ databases">
        <title>Gramella fulva sp. nov., isolated from a dry surface of tidal flat.</title>
        <authorList>
            <person name="Hwang S.H."/>
            <person name="Hwang W.M."/>
            <person name="Kang K."/>
            <person name="Ahn T.-Y."/>
        </authorList>
    </citation>
    <scope>NUCLEOTIDE SEQUENCE [LARGE SCALE GENOMIC DNA]</scope>
    <source>
        <strain evidence="4">SH35</strain>
    </source>
</reference>
<evidence type="ECO:0000313" key="3">
    <source>
        <dbReference type="EMBL" id="AVR46847.1"/>
    </source>
</evidence>
<gene>
    <name evidence="3" type="ORF">C7S20_17150</name>
</gene>
<name>A0A2R3Z9B6_9FLAO</name>
<dbReference type="PANTHER" id="PTHR23422">
    <property type="entry name" value="DIPEPTIDYL PEPTIDASE III-RELATED"/>
    <property type="match status" value="1"/>
</dbReference>
<dbReference type="Gene3D" id="3.30.540.30">
    <property type="match status" value="1"/>
</dbReference>
<dbReference type="InterPro" id="IPR039461">
    <property type="entry name" value="Peptidase_M49"/>
</dbReference>
<keyword evidence="2 3" id="KW-0378">Hydrolase</keyword>
<dbReference type="GO" id="GO:0008239">
    <property type="term" value="F:dipeptidyl-peptidase activity"/>
    <property type="evidence" value="ECO:0007669"/>
    <property type="project" value="TreeGrafter"/>
</dbReference>
<dbReference type="Proteomes" id="UP000241507">
    <property type="component" value="Chromosome"/>
</dbReference>
<organism evidence="3 4">
    <name type="scientific">Christiangramia fulva</name>
    <dbReference type="NCBI Taxonomy" id="2126553"/>
    <lineage>
        <taxon>Bacteria</taxon>
        <taxon>Pseudomonadati</taxon>
        <taxon>Bacteroidota</taxon>
        <taxon>Flavobacteriia</taxon>
        <taxon>Flavobacteriales</taxon>
        <taxon>Flavobacteriaceae</taxon>
        <taxon>Christiangramia</taxon>
    </lineage>
</organism>
<evidence type="ECO:0000256" key="2">
    <source>
        <dbReference type="ARBA" id="ARBA00022801"/>
    </source>
</evidence>
<evidence type="ECO:0000313" key="4">
    <source>
        <dbReference type="Proteomes" id="UP000241507"/>
    </source>
</evidence>